<feature type="region of interest" description="Disordered" evidence="1">
    <location>
        <begin position="809"/>
        <end position="839"/>
    </location>
</feature>
<evidence type="ECO:0000259" key="2">
    <source>
        <dbReference type="Pfam" id="PF17111"/>
    </source>
</evidence>
<feature type="region of interest" description="Disordered" evidence="1">
    <location>
        <begin position="592"/>
        <end position="671"/>
    </location>
</feature>
<feature type="compositionally biased region" description="Low complexity" evidence="1">
    <location>
        <begin position="272"/>
        <end position="284"/>
    </location>
</feature>
<protein>
    <recommendedName>
        <fullName evidence="2">Azaphilone pigments biosynthesis cluster protein L N-terminal domain-containing protein</fullName>
    </recommendedName>
</protein>
<feature type="compositionally biased region" description="Low complexity" evidence="1">
    <location>
        <begin position="592"/>
        <end position="611"/>
    </location>
</feature>
<feature type="region of interest" description="Disordered" evidence="1">
    <location>
        <begin position="539"/>
        <end position="571"/>
    </location>
</feature>
<feature type="compositionally biased region" description="Basic and acidic residues" evidence="1">
    <location>
        <begin position="1028"/>
        <end position="1041"/>
    </location>
</feature>
<dbReference type="EMBL" id="JAKNSF020000219">
    <property type="protein sequence ID" value="KAK7706409.1"/>
    <property type="molecule type" value="Genomic_DNA"/>
</dbReference>
<feature type="domain" description="Azaphilone pigments biosynthesis cluster protein L N-terminal" evidence="2">
    <location>
        <begin position="1"/>
        <end position="150"/>
    </location>
</feature>
<feature type="region of interest" description="Disordered" evidence="1">
    <location>
        <begin position="1014"/>
        <end position="1105"/>
    </location>
</feature>
<dbReference type="InterPro" id="IPR011990">
    <property type="entry name" value="TPR-like_helical_dom_sf"/>
</dbReference>
<dbReference type="Proteomes" id="UP001430848">
    <property type="component" value="Unassembled WGS sequence"/>
</dbReference>
<dbReference type="Pfam" id="PF17111">
    <property type="entry name" value="PigL_N"/>
    <property type="match status" value="1"/>
</dbReference>
<organism evidence="3 4">
    <name type="scientific">Diaporthe eres</name>
    <name type="common">Phomopsis oblonga</name>
    <dbReference type="NCBI Taxonomy" id="83184"/>
    <lineage>
        <taxon>Eukaryota</taxon>
        <taxon>Fungi</taxon>
        <taxon>Dikarya</taxon>
        <taxon>Ascomycota</taxon>
        <taxon>Pezizomycotina</taxon>
        <taxon>Sordariomycetes</taxon>
        <taxon>Sordariomycetidae</taxon>
        <taxon>Diaporthales</taxon>
        <taxon>Diaporthaceae</taxon>
        <taxon>Diaporthe</taxon>
        <taxon>Diaporthe eres species complex</taxon>
    </lineage>
</organism>
<feature type="compositionally biased region" description="Basic and acidic residues" evidence="1">
    <location>
        <begin position="1088"/>
        <end position="1100"/>
    </location>
</feature>
<dbReference type="InterPro" id="IPR031348">
    <property type="entry name" value="PigL_N"/>
</dbReference>
<feature type="region of interest" description="Disordered" evidence="1">
    <location>
        <begin position="919"/>
        <end position="941"/>
    </location>
</feature>
<evidence type="ECO:0000313" key="3">
    <source>
        <dbReference type="EMBL" id="KAK7706409.1"/>
    </source>
</evidence>
<reference evidence="3 4" key="1">
    <citation type="submission" date="2024-02" db="EMBL/GenBank/DDBJ databases">
        <title>De novo assembly and annotation of 12 fungi associated with fruit tree decline syndrome in Ontario, Canada.</title>
        <authorList>
            <person name="Sulman M."/>
            <person name="Ellouze W."/>
            <person name="Ilyukhin E."/>
        </authorList>
    </citation>
    <scope>NUCLEOTIDE SEQUENCE [LARGE SCALE GENOMIC DNA]</scope>
    <source>
        <strain evidence="3 4">M169</strain>
    </source>
</reference>
<sequence>MDPLSITTSAITLIQAAGSITSSLCGFINQCRGAETRITGLCEELESLTSGLEAIGRTLKGRNALDLAPVEDDLWKQCELALVDCHVTLNSLGVLVQKIKETVRPKAWAWRVKAVVNLNVYGGDLAAFRDKVHKSNWALQTMLQTINVSLSLRNHASQEAILVELDHLKASIEASLIASIRPVGGFTHRPADGSDTRVARNLRNLAQAARNFHGAASSTASTIRDGSRGGAPWQAYPGADIDVSLMGDLPSFRRERVEEYVREGRRHRRSRSSGLTSPSFSPSGEHTPRLRRASRSPRRSAAIHSPRTLSFSGTAEAVTVPASVTVATIEDDEDEDDEIERLFLDGLEELAKDRIKERDFDKAIEFLQEAMKREVGSKSDNEGFCNLQVQLALCYLLQRRWEMAEPIITGLAKNKAAMDVVVCNLLHSMALVHLSLYLFDKALTVCREALLAKKKLLKREKIHAEDYAQTQGLLVMIYEMKGDWMHAEVYQSQIPACFNYKHPKNEVEFIIAHPNLLSTILGDNLPDFSVPQPKVTPGLYELYGSGPDDSPASEPAPPLRRNHTYNGASPLKVKFTQQLRYEADTSKIVYVPDPASTADTSPASSSETSISGDADDEASPTTSPEPESPIRRRLSRMLGGTKAQPLQPAKVSTPPPDEGAEVSVQTSTKPAPKHRWVNAMRGFKKPRNLLRKASHDDVSSDNVPGALGKPKEFQLLYMERMTPENADQMKNPTYRRKYWSPESIGRCEANTQETDSVSDDESSDGEGKCTTTLPKDGERKCTTALPKDNAEDGNFTFKNGVPYVDVKGLRRPRPHLEDVQEQEEHDEEDNTAPETTKPQTLVELSADSVEHFEPPMLFDPYLCRTETEVKEYWDTAMRARPSGVKACDSQHESLFPAEMDISVNEARVLLKMEEQTRALTSPKTSIAATSAPEKHSPGRKRCNRIVTHPVDPLLQSISSVLASLGEISDAEGRHAVKLDLEIMALQFKTRFRDGLVNQDLQRAIASLEDDAVRLPRNETDDSGYESMGSDKEKKAEEEKPKPTTKRAAAPKGKSPFADYTRALHNRTEKPRMRCNLATEPCKSSAQPSRDETSHQRKQSQEARLPLRKRFSFEQGEDEVVDPSHAVAALQALVESGEADAIRSAIVPSVHTRFGLHQKLQRRSSVDGSEVKIKAAESPHAPAKHNQPKSAVEEEVELCPEDNAVVGGEVTVQSPHDLGQHHTRPVAAA</sequence>
<evidence type="ECO:0000313" key="4">
    <source>
        <dbReference type="Proteomes" id="UP001430848"/>
    </source>
</evidence>
<feature type="region of interest" description="Disordered" evidence="1">
    <location>
        <begin position="746"/>
        <end position="775"/>
    </location>
</feature>
<dbReference type="Gene3D" id="1.25.40.10">
    <property type="entry name" value="Tetratricopeptide repeat domain"/>
    <property type="match status" value="1"/>
</dbReference>
<feature type="compositionally biased region" description="Low complexity" evidence="1">
    <location>
        <begin position="544"/>
        <end position="553"/>
    </location>
</feature>
<keyword evidence="4" id="KW-1185">Reference proteome</keyword>
<proteinExistence type="predicted"/>
<evidence type="ECO:0000256" key="1">
    <source>
        <dbReference type="SAM" id="MobiDB-lite"/>
    </source>
</evidence>
<feature type="region of interest" description="Disordered" evidence="1">
    <location>
        <begin position="261"/>
        <end position="307"/>
    </location>
</feature>
<accession>A0ABR1NLZ1</accession>
<feature type="compositionally biased region" description="Polar residues" evidence="1">
    <location>
        <begin position="919"/>
        <end position="928"/>
    </location>
</feature>
<feature type="compositionally biased region" description="Basic residues" evidence="1">
    <location>
        <begin position="289"/>
        <end position="298"/>
    </location>
</feature>
<dbReference type="SUPFAM" id="SSF48452">
    <property type="entry name" value="TPR-like"/>
    <property type="match status" value="1"/>
</dbReference>
<gene>
    <name evidence="3" type="ORF">SLS63_013972</name>
</gene>
<comment type="caution">
    <text evidence="3">The sequence shown here is derived from an EMBL/GenBank/DDBJ whole genome shotgun (WGS) entry which is preliminary data.</text>
</comment>
<feature type="region of interest" description="Disordered" evidence="1">
    <location>
        <begin position="1208"/>
        <end position="1228"/>
    </location>
</feature>
<name>A0ABR1NLZ1_DIAER</name>
<feature type="region of interest" description="Disordered" evidence="1">
    <location>
        <begin position="1164"/>
        <end position="1193"/>
    </location>
</feature>
<feature type="compositionally biased region" description="Acidic residues" evidence="1">
    <location>
        <begin position="819"/>
        <end position="831"/>
    </location>
</feature>